<feature type="transmembrane region" description="Helical" evidence="1">
    <location>
        <begin position="96"/>
        <end position="121"/>
    </location>
</feature>
<protein>
    <submittedName>
        <fullName evidence="2">Uncharacterized protein</fullName>
    </submittedName>
</protein>
<evidence type="ECO:0000313" key="3">
    <source>
        <dbReference type="Proteomes" id="UP001415857"/>
    </source>
</evidence>
<keyword evidence="1" id="KW-0472">Membrane</keyword>
<evidence type="ECO:0000256" key="1">
    <source>
        <dbReference type="SAM" id="Phobius"/>
    </source>
</evidence>
<accession>A0AAP0R611</accession>
<gene>
    <name evidence="2" type="ORF">L1049_001294</name>
</gene>
<dbReference type="InterPro" id="IPR040283">
    <property type="entry name" value="DDB_G0292058-like"/>
</dbReference>
<dbReference type="PANTHER" id="PTHR31414">
    <property type="entry name" value="TRANSMEMBRANE PROTEIN DDB_G0292058"/>
    <property type="match status" value="1"/>
</dbReference>
<dbReference type="EMBL" id="JBBPBK010000015">
    <property type="protein sequence ID" value="KAK9269518.1"/>
    <property type="molecule type" value="Genomic_DNA"/>
</dbReference>
<feature type="transmembrane region" description="Helical" evidence="1">
    <location>
        <begin position="271"/>
        <end position="297"/>
    </location>
</feature>
<feature type="transmembrane region" description="Helical" evidence="1">
    <location>
        <begin position="133"/>
        <end position="155"/>
    </location>
</feature>
<dbReference type="AlphaFoldDB" id="A0AAP0R611"/>
<comment type="caution">
    <text evidence="2">The sequence shown here is derived from an EMBL/GenBank/DDBJ whole genome shotgun (WGS) entry which is preliminary data.</text>
</comment>
<reference evidence="2 3" key="1">
    <citation type="journal article" date="2024" name="Plant J.">
        <title>Genome sequences and population genomics reveal climatic adaptation and genomic divergence between two closely related sweetgum species.</title>
        <authorList>
            <person name="Xu W.Q."/>
            <person name="Ren C.Q."/>
            <person name="Zhang X.Y."/>
            <person name="Comes H.P."/>
            <person name="Liu X.H."/>
            <person name="Li Y.G."/>
            <person name="Kettle C.J."/>
            <person name="Jalonen R."/>
            <person name="Gaisberger H."/>
            <person name="Ma Y.Z."/>
            <person name="Qiu Y.X."/>
        </authorList>
    </citation>
    <scope>NUCLEOTIDE SEQUENCE [LARGE SCALE GENOMIC DNA]</scope>
    <source>
        <strain evidence="2">Hangzhou</strain>
    </source>
</reference>
<keyword evidence="1" id="KW-1133">Transmembrane helix</keyword>
<dbReference type="GO" id="GO:0005886">
    <property type="term" value="C:plasma membrane"/>
    <property type="evidence" value="ECO:0007669"/>
    <property type="project" value="TreeGrafter"/>
</dbReference>
<evidence type="ECO:0000313" key="2">
    <source>
        <dbReference type="EMBL" id="KAK9269518.1"/>
    </source>
</evidence>
<dbReference type="GO" id="GO:0009506">
    <property type="term" value="C:plasmodesma"/>
    <property type="evidence" value="ECO:0007669"/>
    <property type="project" value="TreeGrafter"/>
</dbReference>
<proteinExistence type="predicted"/>
<sequence length="533" mass="58822">MEALTCTISTLHVFQFWVYVYMVGGTEVADGREFGGVVALKTRRSVAETVDNSSLILAEKRTYRKDPTNNFERYTGGWNISNQHYWASVGFTAVPLFVIAGIWFVGFGLCLFLVCLCYCCCRREPYGYSRTAYALSLIFLILFTIAAIVGCVVLYTGQGKFHSSTTNTLEYVVNQANTTAEKLRNVSDYLSAAKQIGVDSVSLPANIQNEIDNIETKINASATTLGSKTGKNAKDIKAVLDAVRFALIIVAAVMLLLAFLGFLFSIFGLQCLVYSLVIIGWTLVAGTFILCGIFLLLHNVVADTCIAMDEWVQNPTAHTALDDILPCVDNATAQETLLRTNDVTYQLVSVVNNVIANISNVNSPPQAGPLYFNQSGPSVPLLCNPFNSDFTNRQCAAGEVDFNNATQVWKSYVCQVSSSGICTTPGRLTPSIYNQMIAAANVSYGLNHYSPFLVSLQDCSFVRETFTDVSSVYCPGLRRYSKWIYVGLVMVSTAVMMSLIFWVIYARERRHRVYTKQFMTGSPGDHINREKAP</sequence>
<dbReference type="Proteomes" id="UP001415857">
    <property type="component" value="Unassembled WGS sequence"/>
</dbReference>
<keyword evidence="1" id="KW-0812">Transmembrane</keyword>
<name>A0AAP0R611_LIQFO</name>
<organism evidence="2 3">
    <name type="scientific">Liquidambar formosana</name>
    <name type="common">Formosan gum</name>
    <dbReference type="NCBI Taxonomy" id="63359"/>
    <lineage>
        <taxon>Eukaryota</taxon>
        <taxon>Viridiplantae</taxon>
        <taxon>Streptophyta</taxon>
        <taxon>Embryophyta</taxon>
        <taxon>Tracheophyta</taxon>
        <taxon>Spermatophyta</taxon>
        <taxon>Magnoliopsida</taxon>
        <taxon>eudicotyledons</taxon>
        <taxon>Gunneridae</taxon>
        <taxon>Pentapetalae</taxon>
        <taxon>Saxifragales</taxon>
        <taxon>Altingiaceae</taxon>
        <taxon>Liquidambar</taxon>
    </lineage>
</organism>
<dbReference type="PANTHER" id="PTHR31414:SF15">
    <property type="entry name" value="PLASMA MEMBRANE FUSION PROTEIN"/>
    <property type="match status" value="1"/>
</dbReference>
<feature type="transmembrane region" description="Helical" evidence="1">
    <location>
        <begin position="483"/>
        <end position="506"/>
    </location>
</feature>
<feature type="transmembrane region" description="Helical" evidence="1">
    <location>
        <begin position="242"/>
        <end position="264"/>
    </location>
</feature>
<keyword evidence="3" id="KW-1185">Reference proteome</keyword>